<dbReference type="InterPro" id="IPR019052">
    <property type="entry name" value="DUF2383"/>
</dbReference>
<dbReference type="AlphaFoldDB" id="A0A6M0H9C0"/>
<keyword evidence="3" id="KW-1185">Reference proteome</keyword>
<reference evidence="2 3" key="1">
    <citation type="submission" date="2020-02" db="EMBL/GenBank/DDBJ databases">
        <title>Genome assembly of a novel Clostridium senegalense strain.</title>
        <authorList>
            <person name="Gupta T.B."/>
            <person name="Jauregui R."/>
            <person name="Maclean P."/>
            <person name="Nawarathana A."/>
            <person name="Brightwell G."/>
        </authorList>
    </citation>
    <scope>NUCLEOTIDE SEQUENCE [LARGE SCALE GENOMIC DNA]</scope>
    <source>
        <strain evidence="2 3">AGRFS4</strain>
    </source>
</reference>
<dbReference type="InterPro" id="IPR012347">
    <property type="entry name" value="Ferritin-like"/>
</dbReference>
<dbReference type="Pfam" id="PF09537">
    <property type="entry name" value="DUF2383"/>
    <property type="match status" value="1"/>
</dbReference>
<organism evidence="2 3">
    <name type="scientific">Clostridium senegalense</name>
    <dbReference type="NCBI Taxonomy" id="1465809"/>
    <lineage>
        <taxon>Bacteria</taxon>
        <taxon>Bacillati</taxon>
        <taxon>Bacillota</taxon>
        <taxon>Clostridia</taxon>
        <taxon>Eubacteriales</taxon>
        <taxon>Clostridiaceae</taxon>
        <taxon>Clostridium</taxon>
    </lineage>
</organism>
<proteinExistence type="predicted"/>
<dbReference type="Gene3D" id="1.20.1260.10">
    <property type="match status" value="1"/>
</dbReference>
<dbReference type="RefSeq" id="WP_061994551.1">
    <property type="nucleotide sequence ID" value="NZ_JAAGPU010000037.1"/>
</dbReference>
<dbReference type="InterPro" id="IPR009078">
    <property type="entry name" value="Ferritin-like_SF"/>
</dbReference>
<evidence type="ECO:0000259" key="1">
    <source>
        <dbReference type="Pfam" id="PF09537"/>
    </source>
</evidence>
<name>A0A6M0H9C0_9CLOT</name>
<feature type="domain" description="DUF2383" evidence="1">
    <location>
        <begin position="9"/>
        <end position="103"/>
    </location>
</feature>
<dbReference type="Proteomes" id="UP000481872">
    <property type="component" value="Unassembled WGS sequence"/>
</dbReference>
<evidence type="ECO:0000313" key="3">
    <source>
        <dbReference type="Proteomes" id="UP000481872"/>
    </source>
</evidence>
<evidence type="ECO:0000313" key="2">
    <source>
        <dbReference type="EMBL" id="NEU06232.1"/>
    </source>
</evidence>
<protein>
    <submittedName>
        <fullName evidence="2">DUF2383 domain-containing protein</fullName>
    </submittedName>
</protein>
<dbReference type="CDD" id="cd00657">
    <property type="entry name" value="Ferritin_like"/>
    <property type="match status" value="1"/>
</dbReference>
<sequence>MNTRNNNDFVNELNDFLKGLYMGIDSFDSYIKKAENLDVKHAFLNIQNDYKTQAQWFSNKIQSIGGTPSYSVGIIGKASELFNEFKNEITIHSTQDLLEEVYNACNIGYTMTEKHFNECNSLDKDTINKINSMLIDYKNHLDIIKSLSTGNY</sequence>
<dbReference type="SUPFAM" id="SSF47240">
    <property type="entry name" value="Ferritin-like"/>
    <property type="match status" value="1"/>
</dbReference>
<dbReference type="EMBL" id="JAAGPU010000037">
    <property type="protein sequence ID" value="NEU06232.1"/>
    <property type="molecule type" value="Genomic_DNA"/>
</dbReference>
<accession>A0A6M0H9C0</accession>
<comment type="caution">
    <text evidence="2">The sequence shown here is derived from an EMBL/GenBank/DDBJ whole genome shotgun (WGS) entry which is preliminary data.</text>
</comment>
<gene>
    <name evidence="2" type="ORF">G3M99_15515</name>
</gene>